<name>A0ACC2YHM2_9PEZI</name>
<gene>
    <name evidence="1" type="ORF">H2199_008829</name>
</gene>
<keyword evidence="2" id="KW-1185">Reference proteome</keyword>
<comment type="caution">
    <text evidence="1">The sequence shown here is derived from an EMBL/GenBank/DDBJ whole genome shotgun (WGS) entry which is preliminary data.</text>
</comment>
<sequence>MLGNLGSYKYRPLGSNAIRILGILPSSSYSAPISITLQQVSNFEETLPAALSYVWGDPKDKVPIEIGGKFIHVTKNCQAALRALRHSTDTKLVWVDAICIDQDNTEEKSEQVALMGDIYRKAERAVAWLGPDGSEEDLAKAEEELMYATEVIEELASQEGKDFEAFYRAIYGGKLRWRLGCIKRVFGHKWWDRLWIFQESLLSKDILLMLSATNQVSWRTLYAASQVVKRHTESPAPWIRKDHFRDSDRNYRLWKELMSVDFGKSYIRAKLRERMQHMFRSEQRAAELSTSQDDNEVRLALLNAVAAKRLEENLYVTSYLECFDPRDRVFALLSTTASEVKLMTPTYKTAVSNVYWKSAAAIAYWTLEFLRSAGIGLLVPDVVAKAGQKGVQIATDIPSWVPNWQLAHSLPEYAQRFPGKFSASGDEPSMTEVLDDARTLDVGGFAVDEVERVLPRPFGDTHKSVLDAFRCISRDRRAKKEERRKRLRNMIRTWTADTDHLGSRLSEETMNSWIKGTFMSIYEESDYDEEDEDEEDEEDEDEDDDDSRDEIGYSRFLDDWLESAMYMVSWMERPFDGKKPQYHQN</sequence>
<organism evidence="1 2">
    <name type="scientific">Coniosporium tulheliwenetii</name>
    <dbReference type="NCBI Taxonomy" id="3383036"/>
    <lineage>
        <taxon>Eukaryota</taxon>
        <taxon>Fungi</taxon>
        <taxon>Dikarya</taxon>
        <taxon>Ascomycota</taxon>
        <taxon>Pezizomycotina</taxon>
        <taxon>Dothideomycetes</taxon>
        <taxon>Dothideomycetes incertae sedis</taxon>
        <taxon>Coniosporium</taxon>
    </lineage>
</organism>
<dbReference type="EMBL" id="JAPDRP010000030">
    <property type="protein sequence ID" value="KAJ9634780.1"/>
    <property type="molecule type" value="Genomic_DNA"/>
</dbReference>
<dbReference type="Proteomes" id="UP001172680">
    <property type="component" value="Unassembled WGS sequence"/>
</dbReference>
<reference evidence="1" key="1">
    <citation type="submission" date="2022-10" db="EMBL/GenBank/DDBJ databases">
        <title>Culturing micro-colonial fungi from biological soil crusts in the Mojave desert and describing Neophaeococcomyces mojavensis, and introducing the new genera and species Taxawa tesnikishii.</title>
        <authorList>
            <person name="Kurbessoian T."/>
            <person name="Stajich J.E."/>
        </authorList>
    </citation>
    <scope>NUCLEOTIDE SEQUENCE</scope>
    <source>
        <strain evidence="1">JES_115</strain>
    </source>
</reference>
<evidence type="ECO:0000313" key="2">
    <source>
        <dbReference type="Proteomes" id="UP001172680"/>
    </source>
</evidence>
<proteinExistence type="predicted"/>
<accession>A0ACC2YHM2</accession>
<evidence type="ECO:0000313" key="1">
    <source>
        <dbReference type="EMBL" id="KAJ9634780.1"/>
    </source>
</evidence>
<protein>
    <submittedName>
        <fullName evidence="1">Uncharacterized protein</fullName>
    </submittedName>
</protein>